<protein>
    <submittedName>
        <fullName evidence="1">(Mediterranean fruit fly) hypothetical protein</fullName>
    </submittedName>
</protein>
<evidence type="ECO:0000313" key="1">
    <source>
        <dbReference type="EMBL" id="CAD7003771.1"/>
    </source>
</evidence>
<dbReference type="AlphaFoldDB" id="A0A811UYQ3"/>
<keyword evidence="2" id="KW-1185">Reference proteome</keyword>
<gene>
    <name evidence="1" type="ORF">CCAP1982_LOCUS12207</name>
</gene>
<reference evidence="1" key="1">
    <citation type="submission" date="2020-11" db="EMBL/GenBank/DDBJ databases">
        <authorList>
            <person name="Whitehead M."/>
        </authorList>
    </citation>
    <scope>NUCLEOTIDE SEQUENCE</scope>
    <source>
        <strain evidence="1">EGII</strain>
    </source>
</reference>
<accession>A0A811UYQ3</accession>
<dbReference type="EMBL" id="CAJHJT010000034">
    <property type="protein sequence ID" value="CAD7003771.1"/>
    <property type="molecule type" value="Genomic_DNA"/>
</dbReference>
<sequence length="176" mass="19994">MLVLLEVRLSMCIEEAGCSVGRRSMQTPMRTGLSQPMVPRLIGSQSKRMPQFFLVQVQPGCGMPLRVRVVLSRTVTFFTTQSKRYAKIGRSRKKMNWLRHKSRVEKGASDEAAESLQIVVLAFSSHTRAQVIGRRHIEFVQNLDSRNLRLLLCAKFQTSICKPIGSTVQMTRNSRN</sequence>
<name>A0A811UYQ3_CERCA</name>
<dbReference type="Proteomes" id="UP000606786">
    <property type="component" value="Unassembled WGS sequence"/>
</dbReference>
<proteinExistence type="predicted"/>
<organism evidence="1 2">
    <name type="scientific">Ceratitis capitata</name>
    <name type="common">Mediterranean fruit fly</name>
    <name type="synonym">Tephritis capitata</name>
    <dbReference type="NCBI Taxonomy" id="7213"/>
    <lineage>
        <taxon>Eukaryota</taxon>
        <taxon>Metazoa</taxon>
        <taxon>Ecdysozoa</taxon>
        <taxon>Arthropoda</taxon>
        <taxon>Hexapoda</taxon>
        <taxon>Insecta</taxon>
        <taxon>Pterygota</taxon>
        <taxon>Neoptera</taxon>
        <taxon>Endopterygota</taxon>
        <taxon>Diptera</taxon>
        <taxon>Brachycera</taxon>
        <taxon>Muscomorpha</taxon>
        <taxon>Tephritoidea</taxon>
        <taxon>Tephritidae</taxon>
        <taxon>Ceratitis</taxon>
        <taxon>Ceratitis</taxon>
    </lineage>
</organism>
<evidence type="ECO:0000313" key="2">
    <source>
        <dbReference type="Proteomes" id="UP000606786"/>
    </source>
</evidence>
<comment type="caution">
    <text evidence="1">The sequence shown here is derived from an EMBL/GenBank/DDBJ whole genome shotgun (WGS) entry which is preliminary data.</text>
</comment>